<name>A0A6J1L2D7_CUCMA</name>
<dbReference type="PANTHER" id="PTHR32077:SF86">
    <property type="entry name" value="FAS1 DOMAIN-CONTAINING PROTEIN SELMODRAFT_448915"/>
    <property type="match status" value="1"/>
</dbReference>
<reference evidence="12" key="1">
    <citation type="submission" date="2025-08" db="UniProtKB">
        <authorList>
            <consortium name="RefSeq"/>
        </authorList>
    </citation>
    <scope>IDENTIFICATION</scope>
    <source>
        <tissue evidence="12">Young leaves</tissue>
    </source>
</reference>
<proteinExistence type="inferred from homology"/>
<dbReference type="GO" id="GO:0098552">
    <property type="term" value="C:side of membrane"/>
    <property type="evidence" value="ECO:0007669"/>
    <property type="project" value="UniProtKB-KW"/>
</dbReference>
<feature type="signal peptide" evidence="9">
    <location>
        <begin position="1"/>
        <end position="17"/>
    </location>
</feature>
<evidence type="ECO:0000256" key="4">
    <source>
        <dbReference type="ARBA" id="ARBA00022622"/>
    </source>
</evidence>
<dbReference type="PANTHER" id="PTHR32077">
    <property type="entry name" value="FASCICLIN-LIKE ARABINOGALACTAN PROTEIN"/>
    <property type="match status" value="1"/>
</dbReference>
<gene>
    <name evidence="12" type="primary">LOC111498478</name>
</gene>
<dbReference type="SUPFAM" id="SSF82153">
    <property type="entry name" value="FAS1 domain"/>
    <property type="match status" value="1"/>
</dbReference>
<keyword evidence="4" id="KW-0325">Glycoprotein</keyword>
<evidence type="ECO:0000313" key="11">
    <source>
        <dbReference type="Proteomes" id="UP000504608"/>
    </source>
</evidence>
<comment type="subcellular location">
    <subcellularLocation>
        <location evidence="1">Cell membrane</location>
        <topology evidence="1">Lipid-anchor</topology>
        <topology evidence="1">GPI-anchor</topology>
    </subcellularLocation>
</comment>
<dbReference type="InterPro" id="IPR036378">
    <property type="entry name" value="FAS1_dom_sf"/>
</dbReference>
<keyword evidence="5 9" id="KW-0732">Signal</keyword>
<keyword evidence="6" id="KW-0472">Membrane</keyword>
<keyword evidence="4" id="KW-0336">GPI-anchor</keyword>
<dbReference type="SMART" id="SM00554">
    <property type="entry name" value="FAS1"/>
    <property type="match status" value="1"/>
</dbReference>
<evidence type="ECO:0000256" key="1">
    <source>
        <dbReference type="ARBA" id="ARBA00004609"/>
    </source>
</evidence>
<dbReference type="Gene3D" id="2.30.180.10">
    <property type="entry name" value="FAS1 domain"/>
    <property type="match status" value="1"/>
</dbReference>
<evidence type="ECO:0000256" key="9">
    <source>
        <dbReference type="SAM" id="SignalP"/>
    </source>
</evidence>
<dbReference type="InterPro" id="IPR000782">
    <property type="entry name" value="FAS1_domain"/>
</dbReference>
<evidence type="ECO:0000256" key="8">
    <source>
        <dbReference type="SAM" id="MobiDB-lite"/>
    </source>
</evidence>
<dbReference type="RefSeq" id="XP_023005513.1">
    <property type="nucleotide sequence ID" value="XM_023149745.1"/>
</dbReference>
<dbReference type="Pfam" id="PF02469">
    <property type="entry name" value="Fasciclin"/>
    <property type="match status" value="1"/>
</dbReference>
<dbReference type="PROSITE" id="PS50213">
    <property type="entry name" value="FAS1"/>
    <property type="match status" value="1"/>
</dbReference>
<evidence type="ECO:0000256" key="7">
    <source>
        <dbReference type="ARBA" id="ARBA00024686"/>
    </source>
</evidence>
<sequence length="255" mass="26921">MYPFIIFLLLFPSLFNSQPTISILPPAPAPAPAPNTHDPTQFNLPRLLSTAGCTAFAQSLANSTAQKAFNDVVQGGLTVFCPSDVVWDDFSSKFKNLTLPAKTSLLEFHAVPIYMPLPVLKSNNGVTNTLATDGADKFDFTVQNDGQDVTILTSVVTAKVGGTGFDEAPLAIFLVDCVLEPDELFSVHAMAPASPKVKSRSDTGSSPPSAESPDDSPADHDGDGDGDGNSAVRVDGGEFYLAAVVLTTWMGFLPL</sequence>
<protein>
    <submittedName>
        <fullName evidence="12">Fasciclin-like arabinogalactan protein 1</fullName>
    </submittedName>
</protein>
<evidence type="ECO:0000256" key="5">
    <source>
        <dbReference type="ARBA" id="ARBA00022729"/>
    </source>
</evidence>
<evidence type="ECO:0000259" key="10">
    <source>
        <dbReference type="PROSITE" id="PS50213"/>
    </source>
</evidence>
<accession>A0A6J1L2D7</accession>
<evidence type="ECO:0000256" key="6">
    <source>
        <dbReference type="ARBA" id="ARBA00023136"/>
    </source>
</evidence>
<evidence type="ECO:0000313" key="12">
    <source>
        <dbReference type="RefSeq" id="XP_023005513.1"/>
    </source>
</evidence>
<feature type="domain" description="FAS1" evidence="10">
    <location>
        <begin position="40"/>
        <end position="179"/>
    </location>
</feature>
<feature type="region of interest" description="Disordered" evidence="8">
    <location>
        <begin position="195"/>
        <end position="231"/>
    </location>
</feature>
<dbReference type="GO" id="GO:0009834">
    <property type="term" value="P:plant-type secondary cell wall biogenesis"/>
    <property type="evidence" value="ECO:0007669"/>
    <property type="project" value="TreeGrafter"/>
</dbReference>
<organism evidence="11 12">
    <name type="scientific">Cucurbita maxima</name>
    <name type="common">Pumpkin</name>
    <name type="synonym">Winter squash</name>
    <dbReference type="NCBI Taxonomy" id="3661"/>
    <lineage>
        <taxon>Eukaryota</taxon>
        <taxon>Viridiplantae</taxon>
        <taxon>Streptophyta</taxon>
        <taxon>Embryophyta</taxon>
        <taxon>Tracheophyta</taxon>
        <taxon>Spermatophyta</taxon>
        <taxon>Magnoliopsida</taxon>
        <taxon>eudicotyledons</taxon>
        <taxon>Gunneridae</taxon>
        <taxon>Pentapetalae</taxon>
        <taxon>rosids</taxon>
        <taxon>fabids</taxon>
        <taxon>Cucurbitales</taxon>
        <taxon>Cucurbitaceae</taxon>
        <taxon>Cucurbiteae</taxon>
        <taxon>Cucurbita</taxon>
    </lineage>
</organism>
<dbReference type="Proteomes" id="UP000504608">
    <property type="component" value="Unplaced"/>
</dbReference>
<evidence type="ECO:0000256" key="2">
    <source>
        <dbReference type="ARBA" id="ARBA00007843"/>
    </source>
</evidence>
<keyword evidence="11" id="KW-1185">Reference proteome</keyword>
<comment type="similarity">
    <text evidence="2">Belongs to the fasciclin-like AGP family.</text>
</comment>
<dbReference type="OrthoDB" id="1742889at2759"/>
<comment type="function">
    <text evidence="7">May be a cell surface adhesion protein.</text>
</comment>
<dbReference type="InterPro" id="IPR045003">
    <property type="entry name" value="FLA_A"/>
</dbReference>
<evidence type="ECO:0000256" key="3">
    <source>
        <dbReference type="ARBA" id="ARBA00022475"/>
    </source>
</evidence>
<dbReference type="KEGG" id="cmax:111498478"/>
<dbReference type="GeneID" id="111498478"/>
<dbReference type="AlphaFoldDB" id="A0A6J1L2D7"/>
<keyword evidence="3" id="KW-1003">Cell membrane</keyword>
<dbReference type="GO" id="GO:0005886">
    <property type="term" value="C:plasma membrane"/>
    <property type="evidence" value="ECO:0007669"/>
    <property type="project" value="UniProtKB-SubCell"/>
</dbReference>
<keyword evidence="4" id="KW-0449">Lipoprotein</keyword>
<feature type="chain" id="PRO_5026878503" evidence="9">
    <location>
        <begin position="18"/>
        <end position="255"/>
    </location>
</feature>